<dbReference type="RefSeq" id="WP_031589351.1">
    <property type="nucleotide sequence ID" value="NZ_JNKN01000018.1"/>
</dbReference>
<comment type="caution">
    <text evidence="3">The sequence shown here is derived from an EMBL/GenBank/DDBJ whole genome shotgun (WGS) entry which is preliminary data.</text>
</comment>
<organism evidence="3 4">
    <name type="scientific">Kandleria vitulina DSM 20405</name>
    <dbReference type="NCBI Taxonomy" id="1410657"/>
    <lineage>
        <taxon>Bacteria</taxon>
        <taxon>Bacillati</taxon>
        <taxon>Bacillota</taxon>
        <taxon>Erysipelotrichia</taxon>
        <taxon>Erysipelotrichales</taxon>
        <taxon>Coprobacillaceae</taxon>
        <taxon>Kandleria</taxon>
    </lineage>
</organism>
<dbReference type="InterPro" id="IPR050447">
    <property type="entry name" value="Erg6_SMT_methyltransf"/>
</dbReference>
<dbReference type="CDD" id="cd02440">
    <property type="entry name" value="AdoMet_MTases"/>
    <property type="match status" value="1"/>
</dbReference>
<dbReference type="InterPro" id="IPR029063">
    <property type="entry name" value="SAM-dependent_MTases_sf"/>
</dbReference>
<protein>
    <recommendedName>
        <fullName evidence="2">Methyltransferase type 11 domain-containing protein</fullName>
    </recommendedName>
</protein>
<accession>A0A0R2HJJ4</accession>
<evidence type="ECO:0000313" key="3">
    <source>
        <dbReference type="EMBL" id="KRN50108.1"/>
    </source>
</evidence>
<evidence type="ECO:0000313" key="4">
    <source>
        <dbReference type="Proteomes" id="UP000051841"/>
    </source>
</evidence>
<dbReference type="EMBL" id="JQBL01000014">
    <property type="protein sequence ID" value="KRN50108.1"/>
    <property type="molecule type" value="Genomic_DNA"/>
</dbReference>
<gene>
    <name evidence="3" type="ORF">IV49_GL000459</name>
</gene>
<dbReference type="Proteomes" id="UP000051841">
    <property type="component" value="Unassembled WGS sequence"/>
</dbReference>
<evidence type="ECO:0000259" key="2">
    <source>
        <dbReference type="Pfam" id="PF08241"/>
    </source>
</evidence>
<evidence type="ECO:0000256" key="1">
    <source>
        <dbReference type="ARBA" id="ARBA00022679"/>
    </source>
</evidence>
<dbReference type="AlphaFoldDB" id="A0A0R2HJJ4"/>
<dbReference type="Gene3D" id="3.40.50.150">
    <property type="entry name" value="Vaccinia Virus protein VP39"/>
    <property type="match status" value="1"/>
</dbReference>
<dbReference type="GO" id="GO:0003838">
    <property type="term" value="F:sterol 24-C-methyltransferase activity"/>
    <property type="evidence" value="ECO:0007669"/>
    <property type="project" value="TreeGrafter"/>
</dbReference>
<keyword evidence="1" id="KW-0808">Transferase</keyword>
<dbReference type="PATRIC" id="fig|1410657.5.peg.486"/>
<dbReference type="InterPro" id="IPR013216">
    <property type="entry name" value="Methyltransf_11"/>
</dbReference>
<dbReference type="GO" id="GO:0016126">
    <property type="term" value="P:sterol biosynthetic process"/>
    <property type="evidence" value="ECO:0007669"/>
    <property type="project" value="TreeGrafter"/>
</dbReference>
<sequence length="197" mass="22282">MVSNPARPQGEEGKKMLERMNRSHAPLREWGLSFYDWKDHLHILDIGCGGGATIKDMLSLSEGSVINGVDYMEASVKLASIYNEEELGKRVFIKQGDVANLPYENDSFDLVTAVETIYFWKDIKDNFKEVKRVLKEGGTFLVLCEGSDPDENNWPKIDGLVKIYTPEEVAGILKENHFKNVIFHRGEGQYIAVLGEK</sequence>
<keyword evidence="4" id="KW-1185">Reference proteome</keyword>
<dbReference type="PANTHER" id="PTHR44068:SF1">
    <property type="entry name" value="HYPOTHETICAL LOC100005854"/>
    <property type="match status" value="1"/>
</dbReference>
<dbReference type="Pfam" id="PF08241">
    <property type="entry name" value="Methyltransf_11"/>
    <property type="match status" value="1"/>
</dbReference>
<dbReference type="SUPFAM" id="SSF53335">
    <property type="entry name" value="S-adenosyl-L-methionine-dependent methyltransferases"/>
    <property type="match status" value="1"/>
</dbReference>
<name>A0A0R2HJJ4_9FIRM</name>
<proteinExistence type="predicted"/>
<feature type="domain" description="Methyltransferase type 11" evidence="2">
    <location>
        <begin position="44"/>
        <end position="141"/>
    </location>
</feature>
<dbReference type="PANTHER" id="PTHR44068">
    <property type="entry name" value="ZGC:194242"/>
    <property type="match status" value="1"/>
</dbReference>
<reference evidence="3 4" key="1">
    <citation type="journal article" date="2015" name="Genome Announc.">
        <title>Expanding the biotechnology potential of lactobacilli through comparative genomics of 213 strains and associated genera.</title>
        <authorList>
            <person name="Sun Z."/>
            <person name="Harris H.M."/>
            <person name="McCann A."/>
            <person name="Guo C."/>
            <person name="Argimon S."/>
            <person name="Zhang W."/>
            <person name="Yang X."/>
            <person name="Jeffery I.B."/>
            <person name="Cooney J.C."/>
            <person name="Kagawa T.F."/>
            <person name="Liu W."/>
            <person name="Song Y."/>
            <person name="Salvetti E."/>
            <person name="Wrobel A."/>
            <person name="Rasinkangas P."/>
            <person name="Parkhill J."/>
            <person name="Rea M.C."/>
            <person name="O'Sullivan O."/>
            <person name="Ritari J."/>
            <person name="Douillard F.P."/>
            <person name="Paul Ross R."/>
            <person name="Yang R."/>
            <person name="Briner A.E."/>
            <person name="Felis G.E."/>
            <person name="de Vos W.M."/>
            <person name="Barrangou R."/>
            <person name="Klaenhammer T.R."/>
            <person name="Caufield P.W."/>
            <person name="Cui Y."/>
            <person name="Zhang H."/>
            <person name="O'Toole P.W."/>
        </authorList>
    </citation>
    <scope>NUCLEOTIDE SEQUENCE [LARGE SCALE GENOMIC DNA]</scope>
    <source>
        <strain evidence="3 4">DSM 20405</strain>
    </source>
</reference>